<evidence type="ECO:0000313" key="6">
    <source>
        <dbReference type="Proteomes" id="UP000436088"/>
    </source>
</evidence>
<proteinExistence type="predicted"/>
<feature type="domain" description="Reverse transcriptase Ty1/copia-type" evidence="2">
    <location>
        <begin position="92"/>
        <end position="231"/>
    </location>
</feature>
<dbReference type="InterPro" id="IPR032009">
    <property type="entry name" value="SCAB_CC"/>
</dbReference>
<dbReference type="Gene3D" id="1.20.5.440">
    <property type="entry name" value="ATP synthase delta/epsilon subunit, C-terminal domain"/>
    <property type="match status" value="1"/>
</dbReference>
<evidence type="ECO:0000259" key="2">
    <source>
        <dbReference type="Pfam" id="PF07727"/>
    </source>
</evidence>
<dbReference type="InterPro" id="IPR039640">
    <property type="entry name" value="SCAB"/>
</dbReference>
<feature type="domain" description="Stomatal closure-related actin-binding protein actin-binding" evidence="3">
    <location>
        <begin position="350"/>
        <end position="388"/>
    </location>
</feature>
<dbReference type="Pfam" id="PF16712">
    <property type="entry name" value="SCAB_CC"/>
    <property type="match status" value="1"/>
</dbReference>
<organism evidence="5 6">
    <name type="scientific">Hibiscus syriacus</name>
    <name type="common">Rose of Sharon</name>
    <dbReference type="NCBI Taxonomy" id="106335"/>
    <lineage>
        <taxon>Eukaryota</taxon>
        <taxon>Viridiplantae</taxon>
        <taxon>Streptophyta</taxon>
        <taxon>Embryophyta</taxon>
        <taxon>Tracheophyta</taxon>
        <taxon>Spermatophyta</taxon>
        <taxon>Magnoliopsida</taxon>
        <taxon>eudicotyledons</taxon>
        <taxon>Gunneridae</taxon>
        <taxon>Pentapetalae</taxon>
        <taxon>rosids</taxon>
        <taxon>malvids</taxon>
        <taxon>Malvales</taxon>
        <taxon>Malvaceae</taxon>
        <taxon>Malvoideae</taxon>
        <taxon>Hibiscus</taxon>
    </lineage>
</organism>
<comment type="caution">
    <text evidence="5">The sequence shown here is derived from an EMBL/GenBank/DDBJ whole genome shotgun (WGS) entry which is preliminary data.</text>
</comment>
<dbReference type="Pfam" id="PF07727">
    <property type="entry name" value="RVT_2"/>
    <property type="match status" value="1"/>
</dbReference>
<evidence type="ECO:0000259" key="4">
    <source>
        <dbReference type="Pfam" id="PF16712"/>
    </source>
</evidence>
<feature type="domain" description="Stomatal closure-related actin-binding protein coiled-coil" evidence="4">
    <location>
        <begin position="393"/>
        <end position="434"/>
    </location>
</feature>
<reference evidence="5" key="1">
    <citation type="submission" date="2019-09" db="EMBL/GenBank/DDBJ databases">
        <title>Draft genome information of white flower Hibiscus syriacus.</title>
        <authorList>
            <person name="Kim Y.-M."/>
        </authorList>
    </citation>
    <scope>NUCLEOTIDE SEQUENCE [LARGE SCALE GENOMIC DNA]</scope>
    <source>
        <strain evidence="5">YM2019G1</strain>
    </source>
</reference>
<keyword evidence="6" id="KW-1185">Reference proteome</keyword>
<evidence type="ECO:0000313" key="5">
    <source>
        <dbReference type="EMBL" id="KAE8673799.1"/>
    </source>
</evidence>
<feature type="region of interest" description="Disordered" evidence="1">
    <location>
        <begin position="1"/>
        <end position="21"/>
    </location>
</feature>
<dbReference type="EMBL" id="VEPZ02001422">
    <property type="protein sequence ID" value="KAE8673799.1"/>
    <property type="molecule type" value="Genomic_DNA"/>
</dbReference>
<name>A0A6A2YDE9_HIBSY</name>
<evidence type="ECO:0000256" key="1">
    <source>
        <dbReference type="SAM" id="MobiDB-lite"/>
    </source>
</evidence>
<dbReference type="PANTHER" id="PTHR31172:SF7">
    <property type="entry name" value="STOMATAL CLOSURE-RELATED ACTIN-BINDING PROTEIN 3"/>
    <property type="match status" value="1"/>
</dbReference>
<sequence>MNKVVDGGFHHTSDDVDTTASENVAPVETDGIGAEASDDYDSVGGNTIAISEPDVNVPPSRVHPMMTRSRSGIFKSKVFSSVVDDDVPATILVRFPEGRTVVGCKWLFRIKRNPDGSIHRYKAHLVAKGFSQIPRYDFKNTFSHVVHFFTFNTVLAIAVSNGWEPRHIDINNAFLNGDLSEDVYMQQPPGFEQVDEHGKALVCKLQKALYAGCATPMVVSSKLSHEEVKRIFRYLSSTLNFGLLFSPVVTGLNIVAFADAYWGASIDDRHSITRYGDEYKSVAEATTDITWVNILLTDLDIQQCREPVVWCDNTSDVAMSTNPVYHAQSKHVDLDVHFVREKVADGQLWVVRRETTQLSEQHKRLSVRDLASKFDKNLATVVKLADEANLREVASLEGHAILKKLRGALKSLRGCMAGRNKEDVEKAISIISFINSKQAEIISDGQKVSVTTANPIDSGLGSYVETLLRKSSSEFNVRLIPFDFSLVIS</sequence>
<dbReference type="GO" id="GO:0007015">
    <property type="term" value="P:actin filament organization"/>
    <property type="evidence" value="ECO:0007669"/>
    <property type="project" value="InterPro"/>
</dbReference>
<accession>A0A6A2YDE9</accession>
<dbReference type="InterPro" id="IPR032012">
    <property type="entry name" value="SCAB-ABD"/>
</dbReference>
<gene>
    <name evidence="5" type="ORF">F3Y22_tig00111772pilonHSYRG00172</name>
</gene>
<dbReference type="PANTHER" id="PTHR31172">
    <property type="entry name" value="STOMATAL CLOSURE-RELATED ACTIN-BINDING PROTEIN 1"/>
    <property type="match status" value="1"/>
</dbReference>
<dbReference type="Pfam" id="PF16711">
    <property type="entry name" value="SCAB-ABD"/>
    <property type="match status" value="1"/>
</dbReference>
<dbReference type="GO" id="GO:0010119">
    <property type="term" value="P:regulation of stomatal movement"/>
    <property type="evidence" value="ECO:0007669"/>
    <property type="project" value="InterPro"/>
</dbReference>
<dbReference type="CDD" id="cd09272">
    <property type="entry name" value="RNase_HI_RT_Ty1"/>
    <property type="match status" value="1"/>
</dbReference>
<dbReference type="GO" id="GO:0003779">
    <property type="term" value="F:actin binding"/>
    <property type="evidence" value="ECO:0007669"/>
    <property type="project" value="InterPro"/>
</dbReference>
<dbReference type="AlphaFoldDB" id="A0A6A2YDE9"/>
<protein>
    <recommendedName>
        <fullName evidence="7">Reverse transcriptase Ty1/copia-type domain-containing protein</fullName>
    </recommendedName>
</protein>
<dbReference type="InterPro" id="IPR013103">
    <property type="entry name" value="RVT_2"/>
</dbReference>
<evidence type="ECO:0008006" key="7">
    <source>
        <dbReference type="Google" id="ProtNLM"/>
    </source>
</evidence>
<dbReference type="Proteomes" id="UP000436088">
    <property type="component" value="Unassembled WGS sequence"/>
</dbReference>
<evidence type="ECO:0000259" key="3">
    <source>
        <dbReference type="Pfam" id="PF16711"/>
    </source>
</evidence>